<reference evidence="1" key="1">
    <citation type="submission" date="2024-07" db="EMBL/GenBank/DDBJ databases">
        <title>Complete genome sequences of cellulolytic bacteria, Kitasatospora sp. CMC57 and Streptomyces sp. CMC78, isolated from Japanese agricultural soil.</title>
        <authorList>
            <person name="Hashimoto T."/>
            <person name="Ito M."/>
            <person name="Iwamoto M."/>
            <person name="Fukahori D."/>
            <person name="Shoda T."/>
            <person name="Sakoda M."/>
            <person name="Morohoshi T."/>
            <person name="Mitsuboshi M."/>
            <person name="Nishizawa T."/>
        </authorList>
    </citation>
    <scope>NUCLEOTIDE SEQUENCE</scope>
    <source>
        <strain evidence="1">CMC57</strain>
        <plasmid evidence="1">pCMC57_01</plasmid>
    </source>
</reference>
<dbReference type="EMBL" id="AP035882">
    <property type="protein sequence ID" value="BFP50054.1"/>
    <property type="molecule type" value="Genomic_DNA"/>
</dbReference>
<name>A0AB33K8Q6_9ACTN</name>
<protein>
    <submittedName>
        <fullName evidence="1">Uncharacterized protein</fullName>
    </submittedName>
</protein>
<proteinExistence type="predicted"/>
<accession>A0AB33K8Q6</accession>
<evidence type="ECO:0000313" key="1">
    <source>
        <dbReference type="EMBL" id="BFP50054.1"/>
    </source>
</evidence>
<sequence>MSGGSYDYLCRVMDLGELLAKEHRLEEMADRLAGLGYAEDAAHETQELIVQLRQFKVRADVRVKRLSDLWHAVEWWDSGDTAEKDVRDALAKYRGEPTDPDNQVRITNGRDGTAFIWLPDVDYLDTQAGPVELGLDHQIAEQLRDALDGWLIRQDHPMQGCNTSIACAMRNGCHRCQPREDKS</sequence>
<dbReference type="KEGG" id="kic:KCMC57_64220"/>
<organism evidence="1">
    <name type="scientific">Kitasatospora sp. CMC57</name>
    <dbReference type="NCBI Taxonomy" id="3231513"/>
    <lineage>
        <taxon>Bacteria</taxon>
        <taxon>Bacillati</taxon>
        <taxon>Actinomycetota</taxon>
        <taxon>Actinomycetes</taxon>
        <taxon>Kitasatosporales</taxon>
        <taxon>Streptomycetaceae</taxon>
        <taxon>Kitasatospora</taxon>
    </lineage>
</organism>
<geneLocation type="plasmid" evidence="1">
    <name>pCMC57_01</name>
</geneLocation>
<keyword evidence="1" id="KW-0614">Plasmid</keyword>
<gene>
    <name evidence="1" type="ORF">KCMC57_64220</name>
</gene>
<dbReference type="RefSeq" id="WP_407992444.1">
    <property type="nucleotide sequence ID" value="NZ_AP035882.1"/>
</dbReference>
<dbReference type="AlphaFoldDB" id="A0AB33K8Q6"/>